<evidence type="ECO:0000256" key="7">
    <source>
        <dbReference type="SAM" id="MobiDB-lite"/>
    </source>
</evidence>
<dbReference type="SUPFAM" id="SSF56112">
    <property type="entry name" value="Protein kinase-like (PK-like)"/>
    <property type="match status" value="1"/>
</dbReference>
<feature type="region of interest" description="Disordered" evidence="7">
    <location>
        <begin position="152"/>
        <end position="202"/>
    </location>
</feature>
<evidence type="ECO:0000256" key="2">
    <source>
        <dbReference type="ARBA" id="ARBA00022527"/>
    </source>
</evidence>
<dbReference type="CDD" id="cd04791">
    <property type="entry name" value="LanC_SerThrkinase"/>
    <property type="match status" value="1"/>
</dbReference>
<comment type="caution">
    <text evidence="9">The sequence shown here is derived from an EMBL/GenBank/DDBJ whole genome shotgun (WGS) entry which is preliminary data.</text>
</comment>
<evidence type="ECO:0000313" key="10">
    <source>
        <dbReference type="Proteomes" id="UP000666915"/>
    </source>
</evidence>
<dbReference type="PANTHER" id="PTHR43289:SF6">
    <property type="entry name" value="SERINE_THREONINE-PROTEIN KINASE NEKL-3"/>
    <property type="match status" value="1"/>
</dbReference>
<dbReference type="EMBL" id="JAGEOK010000017">
    <property type="protein sequence ID" value="MBO2440992.1"/>
    <property type="molecule type" value="Genomic_DNA"/>
</dbReference>
<evidence type="ECO:0000256" key="3">
    <source>
        <dbReference type="ARBA" id="ARBA00022679"/>
    </source>
</evidence>
<evidence type="ECO:0000259" key="8">
    <source>
        <dbReference type="PROSITE" id="PS50011"/>
    </source>
</evidence>
<dbReference type="SMART" id="SM00220">
    <property type="entry name" value="S_TKc"/>
    <property type="match status" value="1"/>
</dbReference>
<keyword evidence="10" id="KW-1185">Reference proteome</keyword>
<dbReference type="Pfam" id="PF05147">
    <property type="entry name" value="LANC_like"/>
    <property type="match status" value="1"/>
</dbReference>
<dbReference type="SUPFAM" id="SSF158745">
    <property type="entry name" value="LanC-like"/>
    <property type="match status" value="1"/>
</dbReference>
<organism evidence="9 10">
    <name type="scientific">Actinomadura nitritigenes</name>
    <dbReference type="NCBI Taxonomy" id="134602"/>
    <lineage>
        <taxon>Bacteria</taxon>
        <taxon>Bacillati</taxon>
        <taxon>Actinomycetota</taxon>
        <taxon>Actinomycetes</taxon>
        <taxon>Streptosporangiales</taxon>
        <taxon>Thermomonosporaceae</taxon>
        <taxon>Actinomadura</taxon>
    </lineage>
</organism>
<evidence type="ECO:0000256" key="4">
    <source>
        <dbReference type="ARBA" id="ARBA00022741"/>
    </source>
</evidence>
<protein>
    <recommendedName>
        <fullName evidence="1">non-specific serine/threonine protein kinase</fullName>
        <ecNumber evidence="1">2.7.11.1</ecNumber>
    </recommendedName>
</protein>
<evidence type="ECO:0000313" key="9">
    <source>
        <dbReference type="EMBL" id="MBO2440992.1"/>
    </source>
</evidence>
<keyword evidence="6" id="KW-0067">ATP-binding</keyword>
<evidence type="ECO:0000256" key="5">
    <source>
        <dbReference type="ARBA" id="ARBA00022777"/>
    </source>
</evidence>
<dbReference type="PANTHER" id="PTHR43289">
    <property type="entry name" value="MITOGEN-ACTIVATED PROTEIN KINASE KINASE KINASE 20-RELATED"/>
    <property type="match status" value="1"/>
</dbReference>
<accession>A0ABS3R5A3</accession>
<dbReference type="InterPro" id="IPR058053">
    <property type="entry name" value="RamC_C"/>
</dbReference>
<dbReference type="Gene3D" id="1.10.510.10">
    <property type="entry name" value="Transferase(Phosphotransferase) domain 1"/>
    <property type="match status" value="1"/>
</dbReference>
<dbReference type="Proteomes" id="UP000666915">
    <property type="component" value="Unassembled WGS sequence"/>
</dbReference>
<dbReference type="Pfam" id="PF25816">
    <property type="entry name" value="RamC_N"/>
    <property type="match status" value="1"/>
</dbReference>
<dbReference type="PRINTS" id="PR01950">
    <property type="entry name" value="LANCSUPER"/>
</dbReference>
<dbReference type="InterPro" id="IPR057929">
    <property type="entry name" value="RamC_N"/>
</dbReference>
<dbReference type="NCBIfam" id="NF038150">
    <property type="entry name" value="lanthi_synth_IV"/>
    <property type="match status" value="1"/>
</dbReference>
<gene>
    <name evidence="9" type="primary">lanL</name>
    <name evidence="9" type="ORF">J4557_26055</name>
</gene>
<dbReference type="EC" id="2.7.11.1" evidence="1"/>
<keyword evidence="5" id="KW-0418">Kinase</keyword>
<keyword evidence="3" id="KW-0808">Transferase</keyword>
<dbReference type="InterPro" id="IPR007822">
    <property type="entry name" value="LANC-like"/>
</dbReference>
<dbReference type="Gene3D" id="1.50.10.20">
    <property type="match status" value="1"/>
</dbReference>
<evidence type="ECO:0000256" key="1">
    <source>
        <dbReference type="ARBA" id="ARBA00012513"/>
    </source>
</evidence>
<dbReference type="InterPro" id="IPR011009">
    <property type="entry name" value="Kinase-like_dom_sf"/>
</dbReference>
<keyword evidence="2" id="KW-0723">Serine/threonine-protein kinase</keyword>
<name>A0ABS3R5A3_9ACTN</name>
<dbReference type="Gene3D" id="3.30.200.20">
    <property type="entry name" value="Phosphorylase Kinase, domain 1"/>
    <property type="match status" value="1"/>
</dbReference>
<feature type="compositionally biased region" description="Low complexity" evidence="7">
    <location>
        <begin position="160"/>
        <end position="194"/>
    </location>
</feature>
<proteinExistence type="predicted"/>
<dbReference type="PROSITE" id="PS50011">
    <property type="entry name" value="PROTEIN_KINASE_DOM"/>
    <property type="match status" value="1"/>
</dbReference>
<feature type="domain" description="Protein kinase" evidence="8">
    <location>
        <begin position="206"/>
        <end position="458"/>
    </location>
</feature>
<dbReference type="SMART" id="SM01260">
    <property type="entry name" value="LANC_like"/>
    <property type="match status" value="1"/>
</dbReference>
<evidence type="ECO:0000256" key="6">
    <source>
        <dbReference type="ARBA" id="ARBA00022840"/>
    </source>
</evidence>
<dbReference type="Pfam" id="PF00069">
    <property type="entry name" value="Pkinase"/>
    <property type="match status" value="1"/>
</dbReference>
<sequence>MRDPAFPAPRQGWKLHVSARPGTLAETLDRILPLLLATPCDFKAARSAEMLRELNSGDLDAASVGKAVTVYPPQDAVVPLGRALARALAGMAGPRIVSDRRVRPDAPVYYRYAPFAPQYKVDDNGDFELVVVGPDGETEPGAAGVEFTCPPWTSDPFRPSAPAAEQATATATGTTADPAAAAASSPSAPDPGGAPRRRVRTVGGRYRVTAGVMRGPRGSVYRAVDATGRPVIVKEARAHVGEHPEGYDLRMYLRNELRVLTALTGVRGVPEALDHFRHGEDEFLVMSDAGATDLNRHVAEHGALGGPALADLASRLLEVLDEVHARGVVVRDLSPKNVVLGEDGGCTLIDFGTSRYEDLQMPGWSRGFSIPDQRTGRPSEPSDDLFSLGATLFFAATGMNPVIIDPDPERGVERSLQCLARMSPGGGAAALVPPLLSLDPAVRERAAAEIRAGRHADVPPAPPAPTPRLTGDLLSSVLTHTVRECVRFAERLMDEPPDRRTSPPVTNVYAGSAGVGMELLQHPEGKAAGADLARWTAGNLPAANLPASLYFGLTGTAVFLTAAGVALPRPVRTTGGERADQAHGVAGIGAGHLLLDALAPDPANAEVAAECARRLLAGDVAAPDAAVAVEQPGSGVAVDTAFAHGDAGVADFLLAFHRATGDPAAGDAAREAFDALAARTSALLDELEGPAARPMGASWCQGMSGVVSALLRAAGAYGEARYLDLAERGARGCLAIAPRAWVSSQCCGLAGMGEALIDVALATGDEAYWRGAEEIVELMLVRSGGEPGRPVFPGNDLDTQAFTWGTGTAGILSFLRRLDARSGPRLWTAPA</sequence>
<keyword evidence="4" id="KW-0547">Nucleotide-binding</keyword>
<reference evidence="9 10" key="1">
    <citation type="submission" date="2021-03" db="EMBL/GenBank/DDBJ databases">
        <authorList>
            <person name="Kanchanasin P."/>
            <person name="Saeng-In P."/>
            <person name="Phongsopitanun W."/>
            <person name="Yuki M."/>
            <person name="Kudo T."/>
            <person name="Ohkuma M."/>
            <person name="Tanasupawat S."/>
        </authorList>
    </citation>
    <scope>NUCLEOTIDE SEQUENCE [LARGE SCALE GENOMIC DNA]</scope>
    <source>
        <strain evidence="9 10">L46</strain>
    </source>
</reference>
<dbReference type="InterPro" id="IPR000719">
    <property type="entry name" value="Prot_kinase_dom"/>
</dbReference>